<protein>
    <submittedName>
        <fullName evidence="1">Uncharacterized protein</fullName>
    </submittedName>
</protein>
<organism evidence="1 2">
    <name type="scientific">Caerostris extrusa</name>
    <name type="common">Bark spider</name>
    <name type="synonym">Caerostris bankana</name>
    <dbReference type="NCBI Taxonomy" id="172846"/>
    <lineage>
        <taxon>Eukaryota</taxon>
        <taxon>Metazoa</taxon>
        <taxon>Ecdysozoa</taxon>
        <taxon>Arthropoda</taxon>
        <taxon>Chelicerata</taxon>
        <taxon>Arachnida</taxon>
        <taxon>Araneae</taxon>
        <taxon>Araneomorphae</taxon>
        <taxon>Entelegynae</taxon>
        <taxon>Araneoidea</taxon>
        <taxon>Araneidae</taxon>
        <taxon>Caerostris</taxon>
    </lineage>
</organism>
<dbReference type="Proteomes" id="UP001054945">
    <property type="component" value="Unassembled WGS sequence"/>
</dbReference>
<evidence type="ECO:0000313" key="1">
    <source>
        <dbReference type="EMBL" id="GIX87226.1"/>
    </source>
</evidence>
<name>A0AAV4NR43_CAEEX</name>
<accession>A0AAV4NR43</accession>
<proteinExistence type="predicted"/>
<dbReference type="AlphaFoldDB" id="A0AAV4NR43"/>
<sequence length="72" mass="8112">NEELQSWQTTSLCPEVSFVVREHTPPSLQPGLSTLDTAFLKINHKGKPRDKMCHMGGNEGFCQAKGWFLRVP</sequence>
<comment type="caution">
    <text evidence="1">The sequence shown here is derived from an EMBL/GenBank/DDBJ whole genome shotgun (WGS) entry which is preliminary data.</text>
</comment>
<reference evidence="1 2" key="1">
    <citation type="submission" date="2021-06" db="EMBL/GenBank/DDBJ databases">
        <title>Caerostris extrusa draft genome.</title>
        <authorList>
            <person name="Kono N."/>
            <person name="Arakawa K."/>
        </authorList>
    </citation>
    <scope>NUCLEOTIDE SEQUENCE [LARGE SCALE GENOMIC DNA]</scope>
</reference>
<gene>
    <name evidence="1" type="ORF">CEXT_38331</name>
</gene>
<dbReference type="EMBL" id="BPLR01021217">
    <property type="protein sequence ID" value="GIX87226.1"/>
    <property type="molecule type" value="Genomic_DNA"/>
</dbReference>
<keyword evidence="2" id="KW-1185">Reference proteome</keyword>
<feature type="non-terminal residue" evidence="1">
    <location>
        <position position="1"/>
    </location>
</feature>
<evidence type="ECO:0000313" key="2">
    <source>
        <dbReference type="Proteomes" id="UP001054945"/>
    </source>
</evidence>